<dbReference type="OrthoDB" id="8658at10239"/>
<dbReference type="InterPro" id="IPR035286">
    <property type="entry name" value="DUF5361"/>
</dbReference>
<feature type="region of interest" description="Disordered" evidence="1">
    <location>
        <begin position="199"/>
        <end position="265"/>
    </location>
</feature>
<dbReference type="Pfam" id="PF17318">
    <property type="entry name" value="DUF5361"/>
    <property type="match status" value="1"/>
</dbReference>
<feature type="compositionally biased region" description="Basic and acidic residues" evidence="1">
    <location>
        <begin position="246"/>
        <end position="265"/>
    </location>
</feature>
<dbReference type="EMBL" id="MG770215">
    <property type="protein sequence ID" value="AUV60721.1"/>
    <property type="molecule type" value="Genomic_DNA"/>
</dbReference>
<keyword evidence="3" id="KW-1185">Reference proteome</keyword>
<protein>
    <submittedName>
        <fullName evidence="2">Tail assembly chaperone</fullName>
    </submittedName>
</protein>
<gene>
    <name evidence="2" type="ORF">SEA_TROJE_15</name>
</gene>
<reference evidence="2 3" key="1">
    <citation type="submission" date="2018-01" db="EMBL/GenBank/DDBJ databases">
        <authorList>
            <person name="Farren J.M."/>
            <person name="Htoo L.P."/>
            <person name="Johnson E.S."/>
            <person name="Williams B.R."/>
            <person name="Bonilla J.A."/>
            <person name="Klyczek K."/>
            <person name="Garlena R.A."/>
            <person name="Russell D.A."/>
            <person name="Pope W.H."/>
            <person name="Jacobs-Sera D."/>
            <person name="Hendrix R.W."/>
            <person name="Hatfull G.F."/>
        </authorList>
    </citation>
    <scope>NUCLEOTIDE SEQUENCE [LARGE SCALE GENOMIC DNA]</scope>
</reference>
<evidence type="ECO:0000313" key="3">
    <source>
        <dbReference type="Proteomes" id="UP000241411"/>
    </source>
</evidence>
<proteinExistence type="predicted"/>
<accession>A0A2K9VEP4</accession>
<evidence type="ECO:0000313" key="2">
    <source>
        <dbReference type="EMBL" id="AUV60721.1"/>
    </source>
</evidence>
<name>A0A2K9VEP4_9CAUD</name>
<organism evidence="2 3">
    <name type="scientific">Gordonia phage Troje</name>
    <dbReference type="NCBI Taxonomy" id="2079282"/>
    <lineage>
        <taxon>Viruses</taxon>
        <taxon>Duplodnaviria</taxon>
        <taxon>Heunggongvirae</taxon>
        <taxon>Uroviricota</taxon>
        <taxon>Caudoviricetes</taxon>
        <taxon>Emalynvirus</taxon>
        <taxon>Emalynvirus troje</taxon>
    </lineage>
</organism>
<evidence type="ECO:0000256" key="1">
    <source>
        <dbReference type="SAM" id="MobiDB-lite"/>
    </source>
</evidence>
<sequence>MARCKQQQERPGAPMAFEKFHHKLITGFDSDGEEIKERVTLPKFSAIPFGLIRKNRKLPQEEQFFALLEQVASEEDLEKMDKAPQSEMEKLMEAWQEDSGVNSGGIRGLLELALHPKKGPALEADLIRNGTRLRWVGSEDFTWRDLKVFVEHADERDAITRVTHPENADWIGIQGRTNMLLATQADALNWLVWAKTRDGQKNRNQPEPIQRPGVEPSSKRTKGEAVPIDQFKEKMALLRARMKSSTAEEKVTRTSVRREREARGN</sequence>
<dbReference type="Proteomes" id="UP000241411">
    <property type="component" value="Segment"/>
</dbReference>